<dbReference type="AlphaFoldDB" id="A0A0G2EXL0"/>
<feature type="region of interest" description="Disordered" evidence="2">
    <location>
        <begin position="952"/>
        <end position="977"/>
    </location>
</feature>
<comment type="caution">
    <text evidence="3">The sequence shown here is derived from an EMBL/GenBank/DDBJ whole genome shotgun (WGS) entry which is preliminary data.</text>
</comment>
<dbReference type="EMBL" id="LCWF01000025">
    <property type="protein sequence ID" value="KKY27332.1"/>
    <property type="molecule type" value="Genomic_DNA"/>
</dbReference>
<evidence type="ECO:0000313" key="4">
    <source>
        <dbReference type="Proteomes" id="UP000053317"/>
    </source>
</evidence>
<feature type="compositionally biased region" description="Basic and acidic residues" evidence="2">
    <location>
        <begin position="958"/>
        <end position="967"/>
    </location>
</feature>
<reference evidence="3 4" key="2">
    <citation type="submission" date="2015-05" db="EMBL/GenBank/DDBJ databases">
        <authorList>
            <person name="Morales-Cruz A."/>
            <person name="Amrine K.C."/>
            <person name="Cantu D."/>
        </authorList>
    </citation>
    <scope>NUCLEOTIDE SEQUENCE [LARGE SCALE GENOMIC DNA]</scope>
    <source>
        <strain evidence="3">UCRPC4</strain>
    </source>
</reference>
<feature type="compositionally biased region" description="Polar residues" evidence="2">
    <location>
        <begin position="968"/>
        <end position="977"/>
    </location>
</feature>
<feature type="region of interest" description="Disordered" evidence="2">
    <location>
        <begin position="408"/>
        <end position="435"/>
    </location>
</feature>
<evidence type="ECO:0000313" key="3">
    <source>
        <dbReference type="EMBL" id="KKY27332.1"/>
    </source>
</evidence>
<feature type="region of interest" description="Disordered" evidence="2">
    <location>
        <begin position="799"/>
        <end position="830"/>
    </location>
</feature>
<feature type="region of interest" description="Disordered" evidence="2">
    <location>
        <begin position="900"/>
        <end position="919"/>
    </location>
</feature>
<feature type="compositionally biased region" description="Basic and acidic residues" evidence="2">
    <location>
        <begin position="218"/>
        <end position="228"/>
    </location>
</feature>
<feature type="coiled-coil region" evidence="1">
    <location>
        <begin position="1098"/>
        <end position="1160"/>
    </location>
</feature>
<dbReference type="PANTHER" id="PTHR31915:SF6">
    <property type="entry name" value="SKICH DOMAIN-CONTAINING PROTEIN"/>
    <property type="match status" value="1"/>
</dbReference>
<organism evidence="3 4">
    <name type="scientific">Phaeomoniella chlamydospora</name>
    <name type="common">Phaeoacremonium chlamydosporum</name>
    <dbReference type="NCBI Taxonomy" id="158046"/>
    <lineage>
        <taxon>Eukaryota</taxon>
        <taxon>Fungi</taxon>
        <taxon>Dikarya</taxon>
        <taxon>Ascomycota</taxon>
        <taxon>Pezizomycotina</taxon>
        <taxon>Eurotiomycetes</taxon>
        <taxon>Chaetothyriomycetidae</taxon>
        <taxon>Phaeomoniellales</taxon>
        <taxon>Phaeomoniellaceae</taxon>
        <taxon>Phaeomoniella</taxon>
    </lineage>
</organism>
<dbReference type="PANTHER" id="PTHR31915">
    <property type="entry name" value="SKICH DOMAIN-CONTAINING PROTEIN"/>
    <property type="match status" value="1"/>
</dbReference>
<name>A0A0G2EXL0_PHACM</name>
<feature type="compositionally biased region" description="Basic and acidic residues" evidence="2">
    <location>
        <begin position="801"/>
        <end position="813"/>
    </location>
</feature>
<dbReference type="InterPro" id="IPR051002">
    <property type="entry name" value="UBA_autophagy_assoc_protein"/>
</dbReference>
<feature type="region of interest" description="Disordered" evidence="2">
    <location>
        <begin position="1"/>
        <end position="33"/>
    </location>
</feature>
<dbReference type="Proteomes" id="UP000053317">
    <property type="component" value="Unassembled WGS sequence"/>
</dbReference>
<evidence type="ECO:0000256" key="1">
    <source>
        <dbReference type="SAM" id="Coils"/>
    </source>
</evidence>
<keyword evidence="1" id="KW-0175">Coiled coil</keyword>
<gene>
    <name evidence="3" type="ORF">UCRPC4_g01132</name>
</gene>
<proteinExistence type="predicted"/>
<feature type="region of interest" description="Disordered" evidence="2">
    <location>
        <begin position="218"/>
        <end position="248"/>
    </location>
</feature>
<sequence>MDVISEGMSPVEDSRNKITKAGSSVDMGSDKPPPYQEHFDMAASAFPQHEGALPSFRGSDTVNTEDERKAYTCHEIYAAEALVLLHNTDRRDQSASDRSVLVADILHQHPKKRALDANPTRMDKGIQLLDKFTVNKFTVADRAHVQDVTAADFTALSHLKDRLEVVLADVQKAFHHEKNASESWKAKVQEIKGTLFDLNQVLSRRNNEIRDLKSQIKTSREHRLKAESELQQLQKRSKEQTEATEENSRLHTIIAETQSQLADIKEQMATLAAQKADLSERACSLTEEKSKFDRRLDGLLNKKYLIQNERDELHTKLNIALEEKAALEGRLRQLPDRNTEQRESKLQSLRSECERMQVNAKENKYQLTYLKKDLDASNSSNQHLRAAITEKDDFLHNLKKASVNEQQFAQAQPELQQATESLSQRRRQSDHETQECLQVKAQQEERLAYLQQELEHAQKRISQGSVNCKKIVGLLRSSQMSRISKDIELKRVTFEAKESQRTIDYLRRGIEMKDKEIGFLRRQISTLKAMIVDVEERFVRFCRGPFDGVVAFSANQEMISESKEPVSIFLRGGLVAFDDVEPEDREAEDDGSEEFADSQEVNLHDHTESWARLYQALYDREHAGNRAVRGLPHPGDNIFKTDAWKKYLTKIYCRLGLFEGQSSTIELILEFMPNPGSEHLVRFHESETSQNIESSPCTLEEGNSLPDLEPESVQALDDECDSANIDAPSRNTQYPARLLHYNDLLDSIPGTKLTFLHRFLRAFKSHNMTLRTAAEFQDNLDQSLPQMAIRELQLHPTALHGDTDRPLPAESEQHGNTISSAEGGNCTERSHNVSPEEIIWNTLRACDWGAPRAILEPGILRSPQSAMFQRDVEISALLVLTCDLGHKLHEVERELAAYRNSGKEEALEEQNRESQRKRLQTEVQMNTLKRRASLASSAKQLKATVKPFVPASTSDVASMDRERRPSEDGSTGDSVQSSIIIQPTTIRSLVERQNLELSDHSPEISPWIYSPIATFPEANQHGDSVDDEAKPTFIPPVQATFPVAQELLKFGEDTRRIHFGDVVDDPTGPWHDIATSSFGSAHNTDQSNPAIGTTSDTIDDLKLENTRLQGALQTANATIKSLTPQLFDTSAQLRTVQIQVKDLEDRLTEANRRLEQSNIMMQPAIDMAIRYRGLLFGMMTGQGI</sequence>
<keyword evidence="4" id="KW-1185">Reference proteome</keyword>
<feature type="compositionally biased region" description="Basic and acidic residues" evidence="2">
    <location>
        <begin position="236"/>
        <end position="248"/>
    </location>
</feature>
<accession>A0A0G2EXL0</accession>
<evidence type="ECO:0000256" key="2">
    <source>
        <dbReference type="SAM" id="MobiDB-lite"/>
    </source>
</evidence>
<protein>
    <submittedName>
        <fullName evidence="3">Uncharacterized protein</fullName>
    </submittedName>
</protein>
<reference evidence="3 4" key="1">
    <citation type="submission" date="2015-05" db="EMBL/GenBank/DDBJ databases">
        <title>Distinctive expansion of gene families associated with plant cell wall degradation and secondary metabolism in the genomes of grapevine trunk pathogens.</title>
        <authorList>
            <person name="Lawrence D.P."/>
            <person name="Travadon R."/>
            <person name="Rolshausen P.E."/>
            <person name="Baumgartner K."/>
        </authorList>
    </citation>
    <scope>NUCLEOTIDE SEQUENCE [LARGE SCALE GENOMIC DNA]</scope>
    <source>
        <strain evidence="3">UCRPC4</strain>
    </source>
</reference>
<feature type="compositionally biased region" description="Low complexity" evidence="2">
    <location>
        <begin position="408"/>
        <end position="418"/>
    </location>
</feature>